<dbReference type="AlphaFoldDB" id="A0A3M7FVG4"/>
<reference evidence="2 3" key="1">
    <citation type="journal article" date="2018" name="BMC Genomics">
        <title>Genomic evidence for intraspecific hybridization in a clonal and extremely halotolerant yeast.</title>
        <authorList>
            <person name="Gostincar C."/>
            <person name="Stajich J.E."/>
            <person name="Zupancic J."/>
            <person name="Zalar P."/>
            <person name="Gunde-Cimerman N."/>
        </authorList>
    </citation>
    <scope>NUCLEOTIDE SEQUENCE [LARGE SCALE GENOMIC DNA]</scope>
    <source>
        <strain evidence="2 3">EXF-2788</strain>
    </source>
</reference>
<dbReference type="OrthoDB" id="4158258at2759"/>
<dbReference type="Proteomes" id="UP000268823">
    <property type="component" value="Unassembled WGS sequence"/>
</dbReference>
<sequence length="153" mass="17577">MSANLYQTASATSSPCTSRKSSIRSYSIPFIPTVSFERTSTEPPSDDDLILTAVKIASPFRRQSLEEQEDLPVRPTRRSFFRRLTTRWQSSASGEGVQLVKVPRREHRRYFARDYKGNYIGTEPERLWNEEEVEAMFGQYQDRSTLSLDSPSA</sequence>
<evidence type="ECO:0000313" key="2">
    <source>
        <dbReference type="EMBL" id="RMY92820.1"/>
    </source>
</evidence>
<evidence type="ECO:0000256" key="1">
    <source>
        <dbReference type="SAM" id="MobiDB-lite"/>
    </source>
</evidence>
<name>A0A3M7FVG4_HORWE</name>
<protein>
    <submittedName>
        <fullName evidence="2">Uncharacterized protein</fullName>
    </submittedName>
</protein>
<proteinExistence type="predicted"/>
<evidence type="ECO:0000313" key="3">
    <source>
        <dbReference type="Proteomes" id="UP000268823"/>
    </source>
</evidence>
<organism evidence="2 3">
    <name type="scientific">Hortaea werneckii</name>
    <name type="common">Black yeast</name>
    <name type="synonym">Cladosporium werneckii</name>
    <dbReference type="NCBI Taxonomy" id="91943"/>
    <lineage>
        <taxon>Eukaryota</taxon>
        <taxon>Fungi</taxon>
        <taxon>Dikarya</taxon>
        <taxon>Ascomycota</taxon>
        <taxon>Pezizomycotina</taxon>
        <taxon>Dothideomycetes</taxon>
        <taxon>Dothideomycetidae</taxon>
        <taxon>Mycosphaerellales</taxon>
        <taxon>Teratosphaeriaceae</taxon>
        <taxon>Hortaea</taxon>
    </lineage>
</organism>
<accession>A0A3M7FVG4</accession>
<feature type="region of interest" description="Disordered" evidence="1">
    <location>
        <begin position="1"/>
        <end position="22"/>
    </location>
</feature>
<dbReference type="EMBL" id="QWIR01000026">
    <property type="protein sequence ID" value="RMY92820.1"/>
    <property type="molecule type" value="Genomic_DNA"/>
</dbReference>
<comment type="caution">
    <text evidence="2">The sequence shown here is derived from an EMBL/GenBank/DDBJ whole genome shotgun (WGS) entry which is preliminary data.</text>
</comment>
<gene>
    <name evidence="2" type="ORF">D0861_02271</name>
</gene>